<dbReference type="PANTHER" id="PTHR47027:SF20">
    <property type="entry name" value="REVERSE TRANSCRIPTASE-LIKE PROTEIN WITH RNA-DIRECTED DNA POLYMERASE DOMAIN"/>
    <property type="match status" value="1"/>
</dbReference>
<gene>
    <name evidence="1" type="primary">jg5259</name>
    <name evidence="1" type="ORF">PAEG_LOCUS7180</name>
</gene>
<dbReference type="PANTHER" id="PTHR47027">
    <property type="entry name" value="REVERSE TRANSCRIPTASE DOMAIN-CONTAINING PROTEIN"/>
    <property type="match status" value="1"/>
</dbReference>
<comment type="caution">
    <text evidence="1">The sequence shown here is derived from an EMBL/GenBank/DDBJ whole genome shotgun (WGS) entry which is preliminary data.</text>
</comment>
<dbReference type="EMBL" id="CAKXAJ010021386">
    <property type="protein sequence ID" value="CAH2226476.1"/>
    <property type="molecule type" value="Genomic_DNA"/>
</dbReference>
<accession>A0A8S4QZ07</accession>
<proteinExistence type="predicted"/>
<sequence length="174" mass="21118">MSKEIDRRIANGLKKYWAMKEIMKSRDLGMPIKSRVFNTCILPCLTYGCETWSLNLNHRTKLVTCQRAMERSIIGVKRKDRYSSHNIRNQTRVIDILNKIGIQKWRWAGHLQRDRQEKWSKVVTNWYPRDGKRNRGRPYRRWEDHIKQTAGPNWRRVAHDRKQWRELEEAFANR</sequence>
<reference evidence="1" key="1">
    <citation type="submission" date="2022-03" db="EMBL/GenBank/DDBJ databases">
        <authorList>
            <person name="Lindestad O."/>
        </authorList>
    </citation>
    <scope>NUCLEOTIDE SEQUENCE</scope>
</reference>
<evidence type="ECO:0000313" key="2">
    <source>
        <dbReference type="Proteomes" id="UP000838756"/>
    </source>
</evidence>
<dbReference type="Proteomes" id="UP000838756">
    <property type="component" value="Unassembled WGS sequence"/>
</dbReference>
<name>A0A8S4QZ07_9NEOP</name>
<evidence type="ECO:0000313" key="1">
    <source>
        <dbReference type="EMBL" id="CAH2226476.1"/>
    </source>
</evidence>
<dbReference type="OrthoDB" id="410104at2759"/>
<dbReference type="AlphaFoldDB" id="A0A8S4QZ07"/>
<protein>
    <submittedName>
        <fullName evidence="1">Jg5259 protein</fullName>
    </submittedName>
</protein>
<organism evidence="1 2">
    <name type="scientific">Pararge aegeria aegeria</name>
    <dbReference type="NCBI Taxonomy" id="348720"/>
    <lineage>
        <taxon>Eukaryota</taxon>
        <taxon>Metazoa</taxon>
        <taxon>Ecdysozoa</taxon>
        <taxon>Arthropoda</taxon>
        <taxon>Hexapoda</taxon>
        <taxon>Insecta</taxon>
        <taxon>Pterygota</taxon>
        <taxon>Neoptera</taxon>
        <taxon>Endopterygota</taxon>
        <taxon>Lepidoptera</taxon>
        <taxon>Glossata</taxon>
        <taxon>Ditrysia</taxon>
        <taxon>Papilionoidea</taxon>
        <taxon>Nymphalidae</taxon>
        <taxon>Satyrinae</taxon>
        <taxon>Satyrini</taxon>
        <taxon>Parargina</taxon>
        <taxon>Pararge</taxon>
    </lineage>
</organism>
<keyword evidence="2" id="KW-1185">Reference proteome</keyword>